<feature type="region of interest" description="Disordered" evidence="1">
    <location>
        <begin position="852"/>
        <end position="875"/>
    </location>
</feature>
<feature type="compositionally biased region" description="Low complexity" evidence="1">
    <location>
        <begin position="491"/>
        <end position="509"/>
    </location>
</feature>
<feature type="compositionally biased region" description="Low complexity" evidence="1">
    <location>
        <begin position="587"/>
        <end position="600"/>
    </location>
</feature>
<organism evidence="2 3">
    <name type="scientific">Nicrophorus vespilloides</name>
    <name type="common">Boreal carrion beetle</name>
    <dbReference type="NCBI Taxonomy" id="110193"/>
    <lineage>
        <taxon>Eukaryota</taxon>
        <taxon>Metazoa</taxon>
        <taxon>Ecdysozoa</taxon>
        <taxon>Arthropoda</taxon>
        <taxon>Hexapoda</taxon>
        <taxon>Insecta</taxon>
        <taxon>Pterygota</taxon>
        <taxon>Neoptera</taxon>
        <taxon>Endopterygota</taxon>
        <taxon>Coleoptera</taxon>
        <taxon>Polyphaga</taxon>
        <taxon>Staphyliniformia</taxon>
        <taxon>Silphidae</taxon>
        <taxon>Nicrophorinae</taxon>
        <taxon>Nicrophorus</taxon>
    </lineage>
</organism>
<keyword evidence="2" id="KW-1185">Reference proteome</keyword>
<feature type="compositionally biased region" description="Polar residues" evidence="1">
    <location>
        <begin position="567"/>
        <end position="580"/>
    </location>
</feature>
<feature type="region of interest" description="Disordered" evidence="1">
    <location>
        <begin position="795"/>
        <end position="829"/>
    </location>
</feature>
<feature type="compositionally biased region" description="Polar residues" evidence="1">
    <location>
        <begin position="799"/>
        <end position="813"/>
    </location>
</feature>
<reference evidence="3" key="1">
    <citation type="submission" date="2025-08" db="UniProtKB">
        <authorList>
            <consortium name="RefSeq"/>
        </authorList>
    </citation>
    <scope>IDENTIFICATION</scope>
    <source>
        <tissue evidence="3">Whole Larva</tissue>
    </source>
</reference>
<name>A0ABM1NCU3_NICVS</name>
<sequence>MTMEYKVISCCYLLLLYTHSSLQHGHGIHGSSSFSQSASSSYSSSGSSSFSSYGSGVEGLNEIAKGLLNNGGSFANAGASAGAHSGTLGGCATCGNNAGANSGASSGAGANGCLGGLCGSPVKGGNANKAGAASGASASGSGCLGGLCGSGIKGGTYGNNALAGAGSNANAGASGSGCLGGACGSGIKGGTYGNNALAGTGSNANAGTLGSGCSGSSCGTGSNVKYTGTFPGPSGSIYDSKPVIGSGGGYKPVSNGCSGLACGSLPGHASVSTGSFPDASGSIYDSKPIIGSGGYKPISNGCIGSSCGSLPGHVGVDAGAHGSTSVTAGTQSNTAYSHGTGSLVGVFPQGSIYDSKPAPASGSHKAPEEGLPAVTGTSANTYHFPGPQGSIHSSIPSSTAHSNAAATATAGATASAAANNHKSPSSFPQSKQTSSSLPAVTGTSSGTYNFPGPQGSIHSSKPASSVPMHPVQQNTGVPSSSVNYQPSYNAGTHGTTGSGSSLPPVTGGTYNLPGSQGSIHSSKPTGSGSSPCGLNNAGPGCNSGIYQQGNKPSYSSGSHGASGAQANTGSLPPVTGSTYNLPGPHGSIHSSKPAGSGSSSCGLNNAGPGCNSGIYQQGNKPSYSSGSHGASGAQANAGSLPPVTGGTYNLPGSHGSIHSSKPAGSGSSPCGLSNAGPGCSSGSSPQESKPSYNTGAYGSSGANANAAASAGAVSGGSGIHFSGPFLGTQGSIHDSTPVASGHTVPVGPSKTCAGGLNCNQPQVSNSDVCSPGTPGCTSTGQFIFGPIPTKPSGDCTTAGGCSSSDKKPGQSSYGPAPSGIPEGFPTAPGSEYTTGCKGGSCSLPSGPSYATTAGGHSDSSGSGYQGINIPSTELGAPGYGDSKECNGPNCNTGVSGAGCTGGNCNSGTPGTDGSFVYPGSGSTSSSGAGSQNGCNGGKCGSTGCTSSGCQTESGSGTYGHNAGVGSGSGSYGHNAGGGSGSGSYGNNAGGESGHTVIIEKPGDKKPISYGNGDFVFIDKDNSGEGGLGHFGHGSNANSGSYSGVKGGSHGGTFGNGQGLGHFGHNSKANAGANTGIKGNSYGGFANAFSGSFASSSANANAGAHAGSGSGSYASASASASAHAGHY</sequence>
<feature type="compositionally biased region" description="Polar residues" evidence="1">
    <location>
        <begin position="471"/>
        <end position="490"/>
    </location>
</feature>
<protein>
    <submittedName>
        <fullName evidence="3">Fibroin heavy chain-like</fullName>
    </submittedName>
</protein>
<accession>A0ABM1NCU3</accession>
<gene>
    <name evidence="3" type="primary">LOC108568207</name>
</gene>
<evidence type="ECO:0000256" key="1">
    <source>
        <dbReference type="SAM" id="MobiDB-lite"/>
    </source>
</evidence>
<dbReference type="GeneID" id="108568207"/>
<evidence type="ECO:0000313" key="3">
    <source>
        <dbReference type="RefSeq" id="XP_017784643.1"/>
    </source>
</evidence>
<evidence type="ECO:0000313" key="2">
    <source>
        <dbReference type="Proteomes" id="UP000695000"/>
    </source>
</evidence>
<proteinExistence type="predicted"/>
<feature type="compositionally biased region" description="Low complexity" evidence="1">
    <location>
        <begin position="553"/>
        <end position="566"/>
    </location>
</feature>
<feature type="compositionally biased region" description="Low complexity" evidence="1">
    <location>
        <begin position="397"/>
        <end position="436"/>
    </location>
</feature>
<feature type="compositionally biased region" description="Low complexity" evidence="1">
    <location>
        <begin position="673"/>
        <end position="694"/>
    </location>
</feature>
<feature type="compositionally biased region" description="Polar residues" evidence="1">
    <location>
        <begin position="512"/>
        <end position="533"/>
    </location>
</feature>
<feature type="compositionally biased region" description="Polar residues" evidence="1">
    <location>
        <begin position="437"/>
        <end position="448"/>
    </location>
</feature>
<dbReference type="RefSeq" id="XP_017784643.1">
    <property type="nucleotide sequence ID" value="XM_017929154.1"/>
</dbReference>
<feature type="region of interest" description="Disordered" evidence="1">
    <location>
        <begin position="355"/>
        <end position="600"/>
    </location>
</feature>
<feature type="compositionally biased region" description="Low complexity" evidence="1">
    <location>
        <begin position="622"/>
        <end position="639"/>
    </location>
</feature>
<dbReference type="Proteomes" id="UP000695000">
    <property type="component" value="Unplaced"/>
</dbReference>
<feature type="region of interest" description="Disordered" evidence="1">
    <location>
        <begin position="617"/>
        <end position="694"/>
    </location>
</feature>